<dbReference type="PANTHER" id="PTHR36716">
    <property type="entry name" value="F3H9.20 PROTEIN"/>
    <property type="match status" value="1"/>
</dbReference>
<feature type="transmembrane region" description="Helical" evidence="2">
    <location>
        <begin position="84"/>
        <end position="106"/>
    </location>
</feature>
<dbReference type="GO" id="GO:0009507">
    <property type="term" value="C:chloroplast"/>
    <property type="evidence" value="ECO:0007669"/>
    <property type="project" value="TreeGrafter"/>
</dbReference>
<dbReference type="EMBL" id="HBGG01025403">
    <property type="protein sequence ID" value="CAD9210915.1"/>
    <property type="molecule type" value="Transcribed_RNA"/>
</dbReference>
<feature type="transmembrane region" description="Helical" evidence="2">
    <location>
        <begin position="118"/>
        <end position="141"/>
    </location>
</feature>
<sequence length="293" mass="31126">MAFASLQLAVRSTALCARHVSASRPTCRRTPTGPLRQAVGGLRSAGQRPEVASRAQQAGGSDGQVYSGVYGPWRVEESDVREVTAYRAGISVATLALLAASSTAFLPADTELHDTLVALLDPLTLMGASGLGLSLVLIHIYVTPLKRFLQLLWALGTGGSVAIMLTQDTPAAQYVLTHPIAVLAVGPLFAAVTGLAFKEGLCYGKFEAAALFFVIPTLLLGHLTQLLPEAGERGLLAAFCLLAAVFASRKYTQPIKDDIGDKSVFEFQALSEEEQARQMAVLQMREGMKGPEE</sequence>
<evidence type="ECO:0000256" key="1">
    <source>
        <dbReference type="SAM" id="MobiDB-lite"/>
    </source>
</evidence>
<gene>
    <name evidence="3" type="ORF">TCHU04912_LOCUS13154</name>
</gene>
<keyword evidence="2" id="KW-0812">Transmembrane</keyword>
<feature type="transmembrane region" description="Helical" evidence="2">
    <location>
        <begin position="178"/>
        <end position="197"/>
    </location>
</feature>
<protein>
    <submittedName>
        <fullName evidence="3">Uncharacterized protein</fullName>
    </submittedName>
</protein>
<accession>A0A7S1SX36</accession>
<evidence type="ECO:0000313" key="3">
    <source>
        <dbReference type="EMBL" id="CAD9210915.1"/>
    </source>
</evidence>
<organism evidence="3">
    <name type="scientific">Tetraselmis chuii</name>
    <dbReference type="NCBI Taxonomy" id="63592"/>
    <lineage>
        <taxon>Eukaryota</taxon>
        <taxon>Viridiplantae</taxon>
        <taxon>Chlorophyta</taxon>
        <taxon>core chlorophytes</taxon>
        <taxon>Chlorodendrophyceae</taxon>
        <taxon>Chlorodendrales</taxon>
        <taxon>Chlorodendraceae</taxon>
        <taxon>Tetraselmis</taxon>
    </lineage>
</organism>
<dbReference type="Pfam" id="PF10063">
    <property type="entry name" value="DUF2301"/>
    <property type="match status" value="1"/>
</dbReference>
<dbReference type="PANTHER" id="PTHR36716:SF2">
    <property type="entry name" value="F3H9.20 PROTEIN"/>
    <property type="match status" value="1"/>
</dbReference>
<name>A0A7S1SX36_9CHLO</name>
<reference evidence="3" key="1">
    <citation type="submission" date="2021-01" db="EMBL/GenBank/DDBJ databases">
        <authorList>
            <person name="Corre E."/>
            <person name="Pelletier E."/>
            <person name="Niang G."/>
            <person name="Scheremetjew M."/>
            <person name="Finn R."/>
            <person name="Kale V."/>
            <person name="Holt S."/>
            <person name="Cochrane G."/>
            <person name="Meng A."/>
            <person name="Brown T."/>
            <person name="Cohen L."/>
        </authorList>
    </citation>
    <scope>NUCLEOTIDE SEQUENCE</scope>
    <source>
        <strain evidence="3">PLY429</strain>
    </source>
</reference>
<dbReference type="InterPro" id="IPR019275">
    <property type="entry name" value="DUF2301"/>
</dbReference>
<keyword evidence="2" id="KW-1133">Transmembrane helix</keyword>
<feature type="transmembrane region" description="Helical" evidence="2">
    <location>
        <begin position="148"/>
        <end position="166"/>
    </location>
</feature>
<proteinExistence type="predicted"/>
<evidence type="ECO:0000256" key="2">
    <source>
        <dbReference type="SAM" id="Phobius"/>
    </source>
</evidence>
<dbReference type="AlphaFoldDB" id="A0A7S1SX36"/>
<keyword evidence="2" id="KW-0472">Membrane</keyword>
<feature type="transmembrane region" description="Helical" evidence="2">
    <location>
        <begin position="209"/>
        <end position="228"/>
    </location>
</feature>
<feature type="transmembrane region" description="Helical" evidence="2">
    <location>
        <begin position="234"/>
        <end position="252"/>
    </location>
</feature>
<feature type="region of interest" description="Disordered" evidence="1">
    <location>
        <begin position="42"/>
        <end position="61"/>
    </location>
</feature>